<evidence type="ECO:0000256" key="1">
    <source>
        <dbReference type="SAM" id="SignalP"/>
    </source>
</evidence>
<dbReference type="Proteomes" id="UP001156940">
    <property type="component" value="Unassembled WGS sequence"/>
</dbReference>
<reference evidence="2 3" key="1">
    <citation type="submission" date="2023-04" db="EMBL/GenBank/DDBJ databases">
        <title>Luteimonas endophyticus RD2P54.</title>
        <authorList>
            <person name="Sun J.-Q."/>
        </authorList>
    </citation>
    <scope>NUCLEOTIDE SEQUENCE [LARGE SCALE GENOMIC DNA]</scope>
    <source>
        <strain evidence="2 3">RD2P54</strain>
    </source>
</reference>
<protein>
    <recommendedName>
        <fullName evidence="4">Lipoprotein</fullName>
    </recommendedName>
</protein>
<organism evidence="2 3">
    <name type="scientific">Luteimonas endophytica</name>
    <dbReference type="NCBI Taxonomy" id="3042023"/>
    <lineage>
        <taxon>Bacteria</taxon>
        <taxon>Pseudomonadati</taxon>
        <taxon>Pseudomonadota</taxon>
        <taxon>Gammaproteobacteria</taxon>
        <taxon>Lysobacterales</taxon>
        <taxon>Lysobacteraceae</taxon>
        <taxon>Luteimonas</taxon>
    </lineage>
</organism>
<keyword evidence="3" id="KW-1185">Reference proteome</keyword>
<evidence type="ECO:0000313" key="3">
    <source>
        <dbReference type="Proteomes" id="UP001156940"/>
    </source>
</evidence>
<keyword evidence="1" id="KW-0732">Signal</keyword>
<name>A0ABT6J5G6_9GAMM</name>
<sequence>MSKHLVKAVVAVLSFGLITACAIVPPDTLVVREGLTAEQLDADGEVCLAEAKAAERGEPIAPTSTLNDDTAAQMAGSLSSGMAKGFGDMERFMAAHDACLARLGYRQVELTEEQRRHFAKLKDSDNRKAYMLEFSRKAIAEGK</sequence>
<evidence type="ECO:0008006" key="4">
    <source>
        <dbReference type="Google" id="ProtNLM"/>
    </source>
</evidence>
<feature type="chain" id="PRO_5046743802" description="Lipoprotein" evidence="1">
    <location>
        <begin position="23"/>
        <end position="143"/>
    </location>
</feature>
<dbReference type="EMBL" id="JARXRM010000016">
    <property type="protein sequence ID" value="MDH5822074.1"/>
    <property type="molecule type" value="Genomic_DNA"/>
</dbReference>
<feature type="signal peptide" evidence="1">
    <location>
        <begin position="1"/>
        <end position="22"/>
    </location>
</feature>
<evidence type="ECO:0000313" key="2">
    <source>
        <dbReference type="EMBL" id="MDH5822074.1"/>
    </source>
</evidence>
<dbReference type="RefSeq" id="WP_280572919.1">
    <property type="nucleotide sequence ID" value="NZ_JARXRM010000016.1"/>
</dbReference>
<comment type="caution">
    <text evidence="2">The sequence shown here is derived from an EMBL/GenBank/DDBJ whole genome shotgun (WGS) entry which is preliminary data.</text>
</comment>
<proteinExistence type="predicted"/>
<gene>
    <name evidence="2" type="ORF">QFW77_03575</name>
</gene>
<dbReference type="PROSITE" id="PS51257">
    <property type="entry name" value="PROKAR_LIPOPROTEIN"/>
    <property type="match status" value="1"/>
</dbReference>
<accession>A0ABT6J5G6</accession>